<feature type="transmembrane region" description="Helical" evidence="1">
    <location>
        <begin position="21"/>
        <end position="43"/>
    </location>
</feature>
<dbReference type="RefSeq" id="WP_284366199.1">
    <property type="nucleotide sequence ID" value="NZ_BSNI01000002.1"/>
</dbReference>
<reference evidence="2" key="1">
    <citation type="journal article" date="2014" name="Int. J. Syst. Evol. Microbiol.">
        <title>Complete genome of a new Firmicutes species belonging to the dominant human colonic microbiota ('Ruminococcus bicirculans') reveals two chromosomes and a selective capacity to utilize plant glucans.</title>
        <authorList>
            <consortium name="NISC Comparative Sequencing Program"/>
            <person name="Wegmann U."/>
            <person name="Louis P."/>
            <person name="Goesmann A."/>
            <person name="Henrissat B."/>
            <person name="Duncan S.H."/>
            <person name="Flint H.J."/>
        </authorList>
    </citation>
    <scope>NUCLEOTIDE SEQUENCE</scope>
    <source>
        <strain evidence="2">NBRC 107169</strain>
    </source>
</reference>
<feature type="transmembrane region" description="Helical" evidence="1">
    <location>
        <begin position="114"/>
        <end position="135"/>
    </location>
</feature>
<feature type="transmembrane region" description="Helical" evidence="1">
    <location>
        <begin position="367"/>
        <end position="388"/>
    </location>
</feature>
<dbReference type="EMBL" id="BSNI01000002">
    <property type="protein sequence ID" value="GLQ19020.1"/>
    <property type="molecule type" value="Genomic_DNA"/>
</dbReference>
<organism evidence="2 3">
    <name type="scientific">Maritalea porphyrae</name>
    <dbReference type="NCBI Taxonomy" id="880732"/>
    <lineage>
        <taxon>Bacteria</taxon>
        <taxon>Pseudomonadati</taxon>
        <taxon>Pseudomonadota</taxon>
        <taxon>Alphaproteobacteria</taxon>
        <taxon>Hyphomicrobiales</taxon>
        <taxon>Devosiaceae</taxon>
        <taxon>Maritalea</taxon>
    </lineage>
</organism>
<keyword evidence="1" id="KW-0812">Transmembrane</keyword>
<dbReference type="Proteomes" id="UP001161405">
    <property type="component" value="Unassembled WGS sequence"/>
</dbReference>
<gene>
    <name evidence="2" type="ORF">GCM10007879_32690</name>
</gene>
<sequence length="397" mass="43380">MLHDKVRPRPSDGPAILSYGFRPFFFFGALYAALNILLWLPFYFAETSLPIVVSAVDWHVHELIFGVMPAIIAGFLLTAIPNWTGRLPVKGTPLLLLVSIWFAGRIAFNLSAYLGLAATAFVDCAFLVTFFAAAATEIVAGKNWRNLRVLVIVGALTLGHIGYYFEIAMTGEADIARRVGIAAITLLIMLIGGRIIPSFTRNWLARMNPGRLPTPFGNTDKATLAVSVVSLAGWSFWPENQFVGYLLLITAFANLYRLSRWAGDRTAHSYILLVLHLAYLFLPIGFALLGAGILWPEHFVEVAGIHAIGMGGFGAMVLGVMVRATRGHTGHDLSTDLGAKLAFTLVLGAAALRVLVALQLFGSFEQVLLRISQLGWCAAFLCFAIGYAPKLWQPRRM</sequence>
<evidence type="ECO:0000313" key="3">
    <source>
        <dbReference type="Proteomes" id="UP001161405"/>
    </source>
</evidence>
<reference evidence="2" key="2">
    <citation type="submission" date="2023-01" db="EMBL/GenBank/DDBJ databases">
        <title>Draft genome sequence of Maritalea porphyrae strain NBRC 107169.</title>
        <authorList>
            <person name="Sun Q."/>
            <person name="Mori K."/>
        </authorList>
    </citation>
    <scope>NUCLEOTIDE SEQUENCE</scope>
    <source>
        <strain evidence="2">NBRC 107169</strain>
    </source>
</reference>
<dbReference type="Pfam" id="PF05940">
    <property type="entry name" value="NnrS"/>
    <property type="match status" value="1"/>
</dbReference>
<feature type="transmembrane region" description="Helical" evidence="1">
    <location>
        <begin position="270"/>
        <end position="296"/>
    </location>
</feature>
<keyword evidence="3" id="KW-1185">Reference proteome</keyword>
<protein>
    <submittedName>
        <fullName evidence="2">Short-chain dehydrogenase</fullName>
    </submittedName>
</protein>
<feature type="transmembrane region" description="Helical" evidence="1">
    <location>
        <begin position="341"/>
        <end position="361"/>
    </location>
</feature>
<comment type="caution">
    <text evidence="2">The sequence shown here is derived from an EMBL/GenBank/DDBJ whole genome shotgun (WGS) entry which is preliminary data.</text>
</comment>
<feature type="transmembrane region" description="Helical" evidence="1">
    <location>
        <begin position="92"/>
        <end position="108"/>
    </location>
</feature>
<evidence type="ECO:0000256" key="1">
    <source>
        <dbReference type="SAM" id="Phobius"/>
    </source>
</evidence>
<feature type="transmembrane region" description="Helical" evidence="1">
    <location>
        <begin position="63"/>
        <end position="80"/>
    </location>
</feature>
<evidence type="ECO:0000313" key="2">
    <source>
        <dbReference type="EMBL" id="GLQ19020.1"/>
    </source>
</evidence>
<feature type="transmembrane region" description="Helical" evidence="1">
    <location>
        <begin position="147"/>
        <end position="165"/>
    </location>
</feature>
<feature type="transmembrane region" description="Helical" evidence="1">
    <location>
        <begin position="177"/>
        <end position="197"/>
    </location>
</feature>
<dbReference type="InterPro" id="IPR010266">
    <property type="entry name" value="NnrS"/>
</dbReference>
<name>A0ABQ5UUR5_9HYPH</name>
<accession>A0ABQ5UUR5</accession>
<proteinExistence type="predicted"/>
<keyword evidence="1" id="KW-0472">Membrane</keyword>
<feature type="transmembrane region" description="Helical" evidence="1">
    <location>
        <begin position="302"/>
        <end position="321"/>
    </location>
</feature>
<keyword evidence="1" id="KW-1133">Transmembrane helix</keyword>